<dbReference type="AlphaFoldDB" id="A0A061QMV7"/>
<organism evidence="2">
    <name type="scientific">Tetraselmis sp. GSL018</name>
    <dbReference type="NCBI Taxonomy" id="582737"/>
    <lineage>
        <taxon>Eukaryota</taxon>
        <taxon>Viridiplantae</taxon>
        <taxon>Chlorophyta</taxon>
        <taxon>core chlorophytes</taxon>
        <taxon>Chlorodendrophyceae</taxon>
        <taxon>Chlorodendrales</taxon>
        <taxon>Chlorodendraceae</taxon>
        <taxon>Tetraselmis</taxon>
    </lineage>
</organism>
<evidence type="ECO:0000313" key="2">
    <source>
        <dbReference type="EMBL" id="JAC61987.1"/>
    </source>
</evidence>
<sequence>PTRRPLRPSPHAPPEPQQPPIRPSRARRTLLRRQPVPLSKASSLSHCSSPAWRRAQRSPPSSANMKTTRTLSLSLSLSL</sequence>
<name>A0A061QMV7_9CHLO</name>
<feature type="compositionally biased region" description="Low complexity" evidence="1">
    <location>
        <begin position="39"/>
        <end position="49"/>
    </location>
</feature>
<feature type="compositionally biased region" description="Polar residues" evidence="1">
    <location>
        <begin position="58"/>
        <end position="70"/>
    </location>
</feature>
<feature type="non-terminal residue" evidence="2">
    <location>
        <position position="1"/>
    </location>
</feature>
<accession>A0A061QMV7</accession>
<feature type="compositionally biased region" description="Pro residues" evidence="1">
    <location>
        <begin position="7"/>
        <end position="22"/>
    </location>
</feature>
<protein>
    <submittedName>
        <fullName evidence="2">Uncharacterized protein</fullName>
    </submittedName>
</protein>
<evidence type="ECO:0000256" key="1">
    <source>
        <dbReference type="SAM" id="MobiDB-lite"/>
    </source>
</evidence>
<feature type="region of interest" description="Disordered" evidence="1">
    <location>
        <begin position="1"/>
        <end position="79"/>
    </location>
</feature>
<reference evidence="2" key="1">
    <citation type="submission" date="2014-05" db="EMBL/GenBank/DDBJ databases">
        <title>The transcriptome of the halophilic microalga Tetraselmis sp. GSL018 isolated from the Great Salt Lake, Utah.</title>
        <authorList>
            <person name="Jinkerson R.E."/>
            <person name="D'Adamo S."/>
            <person name="Posewitz M.C."/>
        </authorList>
    </citation>
    <scope>NUCLEOTIDE SEQUENCE</scope>
    <source>
        <strain evidence="2">GSL018</strain>
    </source>
</reference>
<dbReference type="EMBL" id="GBEZ01025062">
    <property type="protein sequence ID" value="JAC61987.1"/>
    <property type="molecule type" value="Transcribed_RNA"/>
</dbReference>
<gene>
    <name evidence="2" type="ORF">TSPGSL018_24609</name>
</gene>
<feature type="non-terminal residue" evidence="2">
    <location>
        <position position="79"/>
    </location>
</feature>
<proteinExistence type="predicted"/>